<comment type="caution">
    <text evidence="1">The sequence shown here is derived from an EMBL/GenBank/DDBJ whole genome shotgun (WGS) entry which is preliminary data.</text>
</comment>
<dbReference type="OrthoDB" id="839663at2"/>
<dbReference type="Pfam" id="PF04365">
    <property type="entry name" value="BrnT_toxin"/>
    <property type="match status" value="1"/>
</dbReference>
<name>A0A7W6MAS0_9RHOB</name>
<dbReference type="InterPro" id="IPR007460">
    <property type="entry name" value="BrnT_toxin"/>
</dbReference>
<dbReference type="InterPro" id="IPR038573">
    <property type="entry name" value="BrnT_sf"/>
</dbReference>
<dbReference type="EMBL" id="JACIFU010000005">
    <property type="protein sequence ID" value="MBB4175579.1"/>
    <property type="molecule type" value="Genomic_DNA"/>
</dbReference>
<evidence type="ECO:0000313" key="2">
    <source>
        <dbReference type="Proteomes" id="UP000565745"/>
    </source>
</evidence>
<evidence type="ECO:0008006" key="3">
    <source>
        <dbReference type="Google" id="ProtNLM"/>
    </source>
</evidence>
<protein>
    <recommendedName>
        <fullName evidence="3">BrnT family toxin</fullName>
    </recommendedName>
</protein>
<organism evidence="1 2">
    <name type="scientific">Sulfitobacter noctilucicola</name>
    <dbReference type="NCBI Taxonomy" id="1342301"/>
    <lineage>
        <taxon>Bacteria</taxon>
        <taxon>Pseudomonadati</taxon>
        <taxon>Pseudomonadota</taxon>
        <taxon>Alphaproteobacteria</taxon>
        <taxon>Rhodobacterales</taxon>
        <taxon>Roseobacteraceae</taxon>
        <taxon>Sulfitobacter</taxon>
    </lineage>
</organism>
<proteinExistence type="predicted"/>
<dbReference type="RefSeq" id="WP_081780750.1">
    <property type="nucleotide sequence ID" value="NZ_JACIFU010000005.1"/>
</dbReference>
<dbReference type="Proteomes" id="UP000565745">
    <property type="component" value="Unassembled WGS sequence"/>
</dbReference>
<dbReference type="AlphaFoldDB" id="A0A7W6MAS0"/>
<reference evidence="1 2" key="1">
    <citation type="submission" date="2020-08" db="EMBL/GenBank/DDBJ databases">
        <title>Genomic Encyclopedia of Type Strains, Phase IV (KMG-IV): sequencing the most valuable type-strain genomes for metagenomic binning, comparative biology and taxonomic classification.</title>
        <authorList>
            <person name="Goeker M."/>
        </authorList>
    </citation>
    <scope>NUCLEOTIDE SEQUENCE [LARGE SCALE GENOMIC DNA]</scope>
    <source>
        <strain evidence="1 2">DSM 101015</strain>
    </source>
</reference>
<sequence length="113" mass="12616">MKAAFDLILDDGSGVLPFEWDTNKDLENQKKHGISFEDAAEIFQNETLTAEDESSVGELREVSIGRLGPDGNAPLILCVVHTDRGGAYRLISARKATSHERSNFDVYFKKTYH</sequence>
<dbReference type="Gene3D" id="3.10.450.530">
    <property type="entry name" value="Ribonuclease toxin, BrnT, of type II toxin-antitoxin system"/>
    <property type="match status" value="1"/>
</dbReference>
<evidence type="ECO:0000313" key="1">
    <source>
        <dbReference type="EMBL" id="MBB4175579.1"/>
    </source>
</evidence>
<gene>
    <name evidence="1" type="ORF">GGR93_003382</name>
</gene>
<accession>A0A7W6MAS0</accession>
<keyword evidence="2" id="KW-1185">Reference proteome</keyword>